<comment type="caution">
    <text evidence="6">The sequence shown here is derived from an EMBL/GenBank/DDBJ whole genome shotgun (WGS) entry which is preliminary data.</text>
</comment>
<dbReference type="SUPFAM" id="SSF117074">
    <property type="entry name" value="Hypothetical protein PA1324"/>
    <property type="match status" value="2"/>
</dbReference>
<dbReference type="GO" id="GO:0005576">
    <property type="term" value="C:extracellular region"/>
    <property type="evidence" value="ECO:0007669"/>
    <property type="project" value="UniProtKB-SubCell"/>
</dbReference>
<evidence type="ECO:0000256" key="2">
    <source>
        <dbReference type="ARBA" id="ARBA00007257"/>
    </source>
</evidence>
<accession>A0A7C3NCP7</accession>
<protein>
    <recommendedName>
        <fullName evidence="5">SD-repeat containing protein B domain-containing protein</fullName>
    </recommendedName>
</protein>
<dbReference type="InterPro" id="IPR033764">
    <property type="entry name" value="Sdr_B"/>
</dbReference>
<evidence type="ECO:0000313" key="6">
    <source>
        <dbReference type="EMBL" id="HFK23082.1"/>
    </source>
</evidence>
<evidence type="ECO:0000259" key="5">
    <source>
        <dbReference type="Pfam" id="PF17210"/>
    </source>
</evidence>
<evidence type="ECO:0000256" key="4">
    <source>
        <dbReference type="ARBA" id="ARBA00022729"/>
    </source>
</evidence>
<dbReference type="Pfam" id="PF17210">
    <property type="entry name" value="SdrD_B"/>
    <property type="match status" value="1"/>
</dbReference>
<proteinExistence type="inferred from homology"/>
<keyword evidence="3" id="KW-0964">Secreted</keyword>
<feature type="domain" description="SD-repeat containing protein B" evidence="5">
    <location>
        <begin position="549"/>
        <end position="617"/>
    </location>
</feature>
<dbReference type="InterPro" id="IPR013783">
    <property type="entry name" value="Ig-like_fold"/>
</dbReference>
<comment type="subcellular location">
    <subcellularLocation>
        <location evidence="1">Secreted</location>
    </subcellularLocation>
</comment>
<dbReference type="PANTHER" id="PTHR36108">
    <property type="entry name" value="COLOSSIN-B-RELATED"/>
    <property type="match status" value="1"/>
</dbReference>
<evidence type="ECO:0000256" key="3">
    <source>
        <dbReference type="ARBA" id="ARBA00022525"/>
    </source>
</evidence>
<evidence type="ECO:0000256" key="1">
    <source>
        <dbReference type="ARBA" id="ARBA00004613"/>
    </source>
</evidence>
<dbReference type="AlphaFoldDB" id="A0A7C3NCP7"/>
<dbReference type="PANTHER" id="PTHR36108:SF13">
    <property type="entry name" value="COLOSSIN-B-RELATED"/>
    <property type="match status" value="1"/>
</dbReference>
<name>A0A7C3NCP7_UNCW3</name>
<sequence length="652" mass="77593">MKKIFFPFIFLFFILVFSESYYDISFDNYLYSNSSYYSPYINLRYFSEKENQRTDFYLQLYQLFPSNFYLSYLKSFEKGNGYISFEGGDILPYRFLQFYLRGFRLYSRYKFTGIEIFLGKDNSISNQIFQKRDLNRSVSGIVVPLSITKNDTTKFFLFSRDDRSLWSPITYQNLLGVNQSLRFFEKLFLDLTFKKHHNFFGFDTTTTKYSYTFKTHFLTKYFSSSLILVDEPKNFSDFSLFFRENKRTYLNFYQTTRIFDFASFNLNFSRYNLYSNDNSSYDRYGVKSSIFFSSIPKFDIFYEIYRNISQKNFFGKVLGLNISKWIKNFYFNSNFSKDDFSNYKSLNFYSNISYNFYNGTNIGSTFKLTKRDTIKDYFVTNYVRWRVEKILNFEYGVDFGNFSKNSYIGNHFDFSIDYKNYNFTNRLNIKYFEKVFLEIQTKLSVTGALDNIYTGILSGRVFYDKNNNSIFDVEDIPLNNLRITLNDTLVSKSDKNGFYSFKFLKPGKYKISIDKKKILAYFDIKEHYFVDVENFTKKFVDIPLIKLGSISGYVFIDLNKDGIKDENEEGVAGVIVRIKDSDRYTYTDITGFYTISNLPMGAYIVEVPKLPEGYQFVFPNLIMYINVDKLKSDFTIDFGITEESKPVRKKIF</sequence>
<comment type="similarity">
    <text evidence="2">Belongs to the serine-aspartate repeat-containing protein (SDr) family.</text>
</comment>
<keyword evidence="4" id="KW-0732">Signal</keyword>
<gene>
    <name evidence="6" type="ORF">ENS15_00295</name>
</gene>
<reference evidence="6" key="1">
    <citation type="journal article" date="2020" name="mSystems">
        <title>Genome- and Community-Level Interaction Insights into Carbon Utilization and Element Cycling Functions of Hydrothermarchaeota in Hydrothermal Sediment.</title>
        <authorList>
            <person name="Zhou Z."/>
            <person name="Liu Y."/>
            <person name="Xu W."/>
            <person name="Pan J."/>
            <person name="Luo Z.H."/>
            <person name="Li M."/>
        </authorList>
    </citation>
    <scope>NUCLEOTIDE SEQUENCE [LARGE SCALE GENOMIC DNA]</scope>
    <source>
        <strain evidence="6">SpSt-464</strain>
    </source>
</reference>
<dbReference type="Gene3D" id="2.60.40.10">
    <property type="entry name" value="Immunoglobulins"/>
    <property type="match status" value="2"/>
</dbReference>
<dbReference type="EMBL" id="DSTT01000001">
    <property type="protein sequence ID" value="HFK23082.1"/>
    <property type="molecule type" value="Genomic_DNA"/>
</dbReference>
<organism evidence="6">
    <name type="scientific">candidate division WOR-3 bacterium</name>
    <dbReference type="NCBI Taxonomy" id="2052148"/>
    <lineage>
        <taxon>Bacteria</taxon>
        <taxon>Bacteria division WOR-3</taxon>
    </lineage>
</organism>